<evidence type="ECO:0000259" key="1">
    <source>
        <dbReference type="Pfam" id="PF14498"/>
    </source>
</evidence>
<accession>A0AAW9S764</accession>
<dbReference type="Proteomes" id="UP001403385">
    <property type="component" value="Unassembled WGS sequence"/>
</dbReference>
<organism evidence="4 5">
    <name type="scientific">Rapidithrix thailandica</name>
    <dbReference type="NCBI Taxonomy" id="413964"/>
    <lineage>
        <taxon>Bacteria</taxon>
        <taxon>Pseudomonadati</taxon>
        <taxon>Bacteroidota</taxon>
        <taxon>Cytophagia</taxon>
        <taxon>Cytophagales</taxon>
        <taxon>Flammeovirgaceae</taxon>
        <taxon>Rapidithrix</taxon>
    </lineage>
</organism>
<dbReference type="Pfam" id="PF21307">
    <property type="entry name" value="Glyco_hydro_95_C"/>
    <property type="match status" value="1"/>
</dbReference>
<sequence length="812" mass="92369">MKMKKILYLLIPYLVMGCQPREQADLPVTNRGMWSKHPAEKWQDALVTGNGRMGALVFGKPHSEQIIFNHEFLYEYIGSEQVNPPDIRQYLNKTRKLIIDGKYKEATAYSVEMAKKEGYSGLLWTDPYHPAYAMSISQPEHGTVKNYQRRVNFLTGEVEVTWEDEHGQWSRKLFISRPDNIIVQQIKNLSGKPVSCSIGIHFQEGNPEARTKYLTDSQELYIHEPEIEVDEEWMTFRLGYSKIERGYEGVVQVIAKGAEKKAEGNQLHIKGAHEVLLISRINYLENFDQTEIPATQKSLSGFTKDYQTLLQPHAIVHGDMFTRTDLDFGGSDQRNLSSEELFELQSSLPDSIVPGFLEEVFDMGKYVLITSNGENPPNLMGIWTGEWRPMWCGDFTLDANVNLQVAGVNLLNLPEAIDSYMNLLERVAPDWEMNARNLYGARGFLTGTRTSGRRNLHTHFNPGFPGHFWIAGAQWLVYPGYEYYLCTGDRQFLTERLLPLMEKTALFYEDFLSETDEQGNYIFAPSYSPENWPKGQDSPTAINAVMDIAVAKQALQDVITVYKELHLDPEKIKKWEGILAKLPPYLINEEGALKEWAWESLDDNYDHRHASHMYPVWPAHEFNPEDTPELFKATSVALDKRGDGDLSAHGIVIKSLAASRLKRGDFIEKKLIQFLTGNYLNRSLVTNHNPGIIYNTDAINCFPGLLYEMLVYSKPGEIELLPALPSQLSKGSVKGVACRTRAIIDRMDWDLTQRTIHVTVKSLADQKVLLTCRQGISEVSTPNANFEKVDDTHVQLSLKKGETVTLEVSLKQ</sequence>
<dbReference type="PANTHER" id="PTHR31084:SF0">
    <property type="entry name" value="ALPHA-L-FUCOSIDASE 2"/>
    <property type="match status" value="1"/>
</dbReference>
<evidence type="ECO:0000313" key="4">
    <source>
        <dbReference type="EMBL" id="MEN7551035.1"/>
    </source>
</evidence>
<protein>
    <submittedName>
        <fullName evidence="4">Glycoside hydrolase N-terminal domain-containing protein</fullName>
    </submittedName>
</protein>
<dbReference type="Gene3D" id="1.50.10.10">
    <property type="match status" value="1"/>
</dbReference>
<dbReference type="InterPro" id="IPR049053">
    <property type="entry name" value="AFCA-like_C"/>
</dbReference>
<keyword evidence="5" id="KW-1185">Reference proteome</keyword>
<name>A0AAW9S764_9BACT</name>
<dbReference type="InterPro" id="IPR012341">
    <property type="entry name" value="6hp_glycosidase-like_sf"/>
</dbReference>
<dbReference type="RefSeq" id="WP_346823816.1">
    <property type="nucleotide sequence ID" value="NZ_JBDKWZ010000018.1"/>
</dbReference>
<keyword evidence="4" id="KW-0378">Hydrolase</keyword>
<dbReference type="PROSITE" id="PS51257">
    <property type="entry name" value="PROKAR_LIPOPROTEIN"/>
    <property type="match status" value="1"/>
</dbReference>
<evidence type="ECO:0000259" key="2">
    <source>
        <dbReference type="Pfam" id="PF21307"/>
    </source>
</evidence>
<dbReference type="AlphaFoldDB" id="A0AAW9S764"/>
<proteinExistence type="predicted"/>
<evidence type="ECO:0000313" key="5">
    <source>
        <dbReference type="Proteomes" id="UP001403385"/>
    </source>
</evidence>
<feature type="domain" description="Glycosyl hydrolase family 95 catalytic" evidence="3">
    <location>
        <begin position="306"/>
        <end position="709"/>
    </location>
</feature>
<dbReference type="GO" id="GO:0004560">
    <property type="term" value="F:alpha-L-fucosidase activity"/>
    <property type="evidence" value="ECO:0007669"/>
    <property type="project" value="InterPro"/>
</dbReference>
<feature type="domain" description="Glycosyl hydrolase family 95 N-terminal" evidence="1">
    <location>
        <begin position="33"/>
        <end position="280"/>
    </location>
</feature>
<dbReference type="PIRSF" id="PIRSF007663">
    <property type="entry name" value="UCP007663"/>
    <property type="match status" value="1"/>
</dbReference>
<gene>
    <name evidence="4" type="ORF">AAG747_24150</name>
</gene>
<dbReference type="Pfam" id="PF22124">
    <property type="entry name" value="Glyco_hydro_95_cat"/>
    <property type="match status" value="1"/>
</dbReference>
<dbReference type="InterPro" id="IPR054363">
    <property type="entry name" value="GH95_cat"/>
</dbReference>
<dbReference type="PANTHER" id="PTHR31084">
    <property type="entry name" value="ALPHA-L-FUCOSIDASE 2"/>
    <property type="match status" value="1"/>
</dbReference>
<dbReference type="GO" id="GO:0005975">
    <property type="term" value="P:carbohydrate metabolic process"/>
    <property type="evidence" value="ECO:0007669"/>
    <property type="project" value="InterPro"/>
</dbReference>
<reference evidence="4 5" key="1">
    <citation type="submission" date="2024-04" db="EMBL/GenBank/DDBJ databases">
        <title>Novel genus in family Flammeovirgaceae.</title>
        <authorList>
            <person name="Nguyen T.H."/>
            <person name="Vuong T.Q."/>
            <person name="Le H."/>
            <person name="Kim S.-G."/>
        </authorList>
    </citation>
    <scope>NUCLEOTIDE SEQUENCE [LARGE SCALE GENOMIC DNA]</scope>
    <source>
        <strain evidence="4 5">JCM 23209</strain>
    </source>
</reference>
<dbReference type="InterPro" id="IPR008928">
    <property type="entry name" value="6-hairpin_glycosidase_sf"/>
</dbReference>
<dbReference type="EMBL" id="JBDKWZ010000018">
    <property type="protein sequence ID" value="MEN7551035.1"/>
    <property type="molecule type" value="Genomic_DNA"/>
</dbReference>
<dbReference type="SUPFAM" id="SSF48208">
    <property type="entry name" value="Six-hairpin glycosidases"/>
    <property type="match status" value="1"/>
</dbReference>
<dbReference type="InterPro" id="IPR016518">
    <property type="entry name" value="Alpha-L-fucosidase"/>
</dbReference>
<dbReference type="Pfam" id="PF14498">
    <property type="entry name" value="Glyco_hyd_65N_2"/>
    <property type="match status" value="1"/>
</dbReference>
<evidence type="ECO:0000259" key="3">
    <source>
        <dbReference type="Pfam" id="PF22124"/>
    </source>
</evidence>
<dbReference type="InterPro" id="IPR027414">
    <property type="entry name" value="GH95_N_dom"/>
</dbReference>
<comment type="caution">
    <text evidence="4">The sequence shown here is derived from an EMBL/GenBank/DDBJ whole genome shotgun (WGS) entry which is preliminary data.</text>
</comment>
<feature type="domain" description="Alpha fucosidase A-like C-terminal" evidence="2">
    <location>
        <begin position="713"/>
        <end position="805"/>
    </location>
</feature>